<dbReference type="Pfam" id="PF00583">
    <property type="entry name" value="Acetyltransf_1"/>
    <property type="match status" value="1"/>
</dbReference>
<dbReference type="PANTHER" id="PTHR13947:SF37">
    <property type="entry name" value="LD18367P"/>
    <property type="match status" value="1"/>
</dbReference>
<organism evidence="3 4">
    <name type="scientific">Spongiibacter pelagi</name>
    <dbReference type="NCBI Taxonomy" id="2760804"/>
    <lineage>
        <taxon>Bacteria</taxon>
        <taxon>Pseudomonadati</taxon>
        <taxon>Pseudomonadota</taxon>
        <taxon>Gammaproteobacteria</taxon>
        <taxon>Cellvibrionales</taxon>
        <taxon>Spongiibacteraceae</taxon>
        <taxon>Spongiibacter</taxon>
    </lineage>
</organism>
<evidence type="ECO:0000256" key="1">
    <source>
        <dbReference type="ARBA" id="ARBA00022679"/>
    </source>
</evidence>
<proteinExistence type="predicted"/>
<accession>A0A927C1N8</accession>
<dbReference type="SUPFAM" id="SSF55729">
    <property type="entry name" value="Acyl-CoA N-acyltransferases (Nat)"/>
    <property type="match status" value="1"/>
</dbReference>
<evidence type="ECO:0000313" key="3">
    <source>
        <dbReference type="EMBL" id="MBD2858397.1"/>
    </source>
</evidence>
<evidence type="ECO:0000259" key="2">
    <source>
        <dbReference type="PROSITE" id="PS51186"/>
    </source>
</evidence>
<dbReference type="InterPro" id="IPR050769">
    <property type="entry name" value="NAT_camello-type"/>
</dbReference>
<dbReference type="AlphaFoldDB" id="A0A927C1N8"/>
<gene>
    <name evidence="3" type="ORF">IB286_05185</name>
</gene>
<dbReference type="EMBL" id="JACXLD010000002">
    <property type="protein sequence ID" value="MBD2858397.1"/>
    <property type="molecule type" value="Genomic_DNA"/>
</dbReference>
<dbReference type="CDD" id="cd04301">
    <property type="entry name" value="NAT_SF"/>
    <property type="match status" value="1"/>
</dbReference>
<comment type="caution">
    <text evidence="3">The sequence shown here is derived from an EMBL/GenBank/DDBJ whole genome shotgun (WGS) entry which is preliminary data.</text>
</comment>
<feature type="domain" description="N-acetyltransferase" evidence="2">
    <location>
        <begin position="1"/>
        <end position="195"/>
    </location>
</feature>
<dbReference type="Proteomes" id="UP000610558">
    <property type="component" value="Unassembled WGS sequence"/>
</dbReference>
<dbReference type="RefSeq" id="WP_190763191.1">
    <property type="nucleotide sequence ID" value="NZ_JACXLD010000002.1"/>
</dbReference>
<protein>
    <submittedName>
        <fullName evidence="3">GNAT family N-acetyltransferase</fullName>
    </submittedName>
</protein>
<sequence>MAQAVPLIYSSGESAFRYVFSSRSALQVLGFLNAAFKRGRTEWGYQQHIGLFIEGELAGIGALKTSNQTLGFTVQAAVEIFRFYGFWQGILVVWRGLRTETVIRPPKKELALLYHLAMKLEYRGRGYGRQLIGELIWRARQQGFTRLGLDVAENNPRARALYEGLGFRSIEFRSGGLRSAYGEVVGHSYMELDLTAAPNRA</sequence>
<keyword evidence="4" id="KW-1185">Reference proteome</keyword>
<dbReference type="Gene3D" id="3.40.630.30">
    <property type="match status" value="1"/>
</dbReference>
<dbReference type="GO" id="GO:0008080">
    <property type="term" value="F:N-acetyltransferase activity"/>
    <property type="evidence" value="ECO:0007669"/>
    <property type="project" value="InterPro"/>
</dbReference>
<keyword evidence="1" id="KW-0808">Transferase</keyword>
<evidence type="ECO:0000313" key="4">
    <source>
        <dbReference type="Proteomes" id="UP000610558"/>
    </source>
</evidence>
<reference evidence="3" key="1">
    <citation type="submission" date="2020-09" db="EMBL/GenBank/DDBJ databases">
        <authorList>
            <person name="Yoon J.-W."/>
        </authorList>
    </citation>
    <scope>NUCLEOTIDE SEQUENCE</scope>
    <source>
        <strain evidence="3">KMU-158</strain>
    </source>
</reference>
<dbReference type="InterPro" id="IPR000182">
    <property type="entry name" value="GNAT_dom"/>
</dbReference>
<dbReference type="InterPro" id="IPR016181">
    <property type="entry name" value="Acyl_CoA_acyltransferase"/>
</dbReference>
<dbReference type="PROSITE" id="PS51186">
    <property type="entry name" value="GNAT"/>
    <property type="match status" value="1"/>
</dbReference>
<dbReference type="PANTHER" id="PTHR13947">
    <property type="entry name" value="GNAT FAMILY N-ACETYLTRANSFERASE"/>
    <property type="match status" value="1"/>
</dbReference>
<name>A0A927C1N8_9GAMM</name>